<gene>
    <name evidence="2" type="ORF">NS220_14945</name>
</gene>
<dbReference type="AlphaFoldDB" id="A0A147EU33"/>
<dbReference type="Proteomes" id="UP000075025">
    <property type="component" value="Unassembled WGS sequence"/>
</dbReference>
<dbReference type="Gene3D" id="3.30.160.660">
    <property type="match status" value="1"/>
</dbReference>
<accession>A0A147EU33</accession>
<proteinExistence type="predicted"/>
<organism evidence="2 3">
    <name type="scientific">Microbacterium testaceum</name>
    <name type="common">Aureobacterium testaceum</name>
    <name type="synonym">Brevibacterium testaceum</name>
    <dbReference type="NCBI Taxonomy" id="2033"/>
    <lineage>
        <taxon>Bacteria</taxon>
        <taxon>Bacillati</taxon>
        <taxon>Actinomycetota</taxon>
        <taxon>Actinomycetes</taxon>
        <taxon>Micrococcales</taxon>
        <taxon>Microbacteriaceae</taxon>
        <taxon>Microbacterium</taxon>
    </lineage>
</organism>
<dbReference type="PANTHER" id="PTHR37809:SF1">
    <property type="entry name" value="RIBOSOMAL PROTEIN S12 METHYLTHIOTRANSFERASE ACCESSORY FACTOR YCAO"/>
    <property type="match status" value="1"/>
</dbReference>
<dbReference type="PATRIC" id="fig|2033.6.peg.417"/>
<evidence type="ECO:0000313" key="2">
    <source>
        <dbReference type="EMBL" id="KTR90876.1"/>
    </source>
</evidence>
<dbReference type="EMBL" id="LDRT01000119">
    <property type="protein sequence ID" value="KTR90876.1"/>
    <property type="molecule type" value="Genomic_DNA"/>
</dbReference>
<name>A0A147EU33_MICTE</name>
<comment type="caution">
    <text evidence="2">The sequence shown here is derived from an EMBL/GenBank/DDBJ whole genome shotgun (WGS) entry which is preliminary data.</text>
</comment>
<sequence length="456" mass="49938">MPQRRTQHRRHTALDLVDERSGVITRVRDVRHHARVPTGLVTRQADVADIRAVSAWANNVLCQGSAFDDAGSAHAAAIGESVERYCGNILDTLPVRHGSFAQLRRAGVPALDPRRLVLYSDAQYASAGFPFVPLDADLPVHWVPGRSAVTGREIWVPASLVYVNWYSADVAAAPPTNFCAFAGIAAGPSEEFAVTSAIEEVVERHATMVWWLNAQPLPAVQGVSAPPVAEGSRVSFVQLDNEFAVPVAAAILHDDDDHLVNVGFSARPDFASAASKALTEAYTLQEGSRDLLHADGLHWRVMTEGELNGRAFKPWRADRRYLDDFRPDMHDCDDLMVQQQVYLDPRAAERMRPLLRPTSERSVDTVPRMPERSRVAMIAALERADVEPIVVDITTPDIRSAGLTVVRVVAPGTIGNAPAAFPFLGHGRVQRIAVELGWRETPLAEAEINLFPLPHA</sequence>
<dbReference type="PANTHER" id="PTHR37809">
    <property type="entry name" value="RIBOSOMAL PROTEIN S12 METHYLTHIOTRANSFERASE ACCESSORY FACTOR YCAO"/>
    <property type="match status" value="1"/>
</dbReference>
<reference evidence="2 3" key="1">
    <citation type="journal article" date="2016" name="Front. Microbiol.">
        <title>Genomic Resource of Rice Seed Associated Bacteria.</title>
        <authorList>
            <person name="Midha S."/>
            <person name="Bansal K."/>
            <person name="Sharma S."/>
            <person name="Kumar N."/>
            <person name="Patil P.P."/>
            <person name="Chaudhry V."/>
            <person name="Patil P.B."/>
        </authorList>
    </citation>
    <scope>NUCLEOTIDE SEQUENCE [LARGE SCALE GENOMIC DNA]</scope>
    <source>
        <strain evidence="2 3">NS220</strain>
    </source>
</reference>
<dbReference type="NCBIfam" id="TIGR03604">
    <property type="entry name" value="TOMM_cyclo_SagD"/>
    <property type="match status" value="1"/>
</dbReference>
<dbReference type="InterPro" id="IPR027624">
    <property type="entry name" value="TOMM_cyclo_SagD"/>
</dbReference>
<evidence type="ECO:0000259" key="1">
    <source>
        <dbReference type="PROSITE" id="PS51664"/>
    </source>
</evidence>
<evidence type="ECO:0000313" key="3">
    <source>
        <dbReference type="Proteomes" id="UP000075025"/>
    </source>
</evidence>
<dbReference type="Pfam" id="PF02624">
    <property type="entry name" value="YcaO"/>
    <property type="match status" value="1"/>
</dbReference>
<protein>
    <recommendedName>
        <fullName evidence="1">YcaO domain-containing protein</fullName>
    </recommendedName>
</protein>
<feature type="domain" description="YcaO" evidence="1">
    <location>
        <begin position="64"/>
        <end position="456"/>
    </location>
</feature>
<dbReference type="Gene3D" id="3.30.40.250">
    <property type="match status" value="1"/>
</dbReference>
<dbReference type="InterPro" id="IPR003776">
    <property type="entry name" value="YcaO-like_dom"/>
</dbReference>
<dbReference type="PROSITE" id="PS51664">
    <property type="entry name" value="YCAO"/>
    <property type="match status" value="1"/>
</dbReference>
<dbReference type="Gene3D" id="3.30.1330.230">
    <property type="match status" value="1"/>
</dbReference>